<dbReference type="SUPFAM" id="SSF56784">
    <property type="entry name" value="HAD-like"/>
    <property type="match status" value="1"/>
</dbReference>
<dbReference type="GO" id="GO:0005829">
    <property type="term" value="C:cytosol"/>
    <property type="evidence" value="ECO:0007669"/>
    <property type="project" value="TreeGrafter"/>
</dbReference>
<accession>A0A9D2H1K2</accession>
<dbReference type="NCBIfam" id="TIGR01484">
    <property type="entry name" value="HAD-SF-IIB"/>
    <property type="match status" value="1"/>
</dbReference>
<dbReference type="Pfam" id="PF08282">
    <property type="entry name" value="Hydrolase_3"/>
    <property type="match status" value="1"/>
</dbReference>
<protein>
    <submittedName>
        <fullName evidence="1">HAD family hydrolase</fullName>
    </submittedName>
</protein>
<dbReference type="GO" id="GO:0016791">
    <property type="term" value="F:phosphatase activity"/>
    <property type="evidence" value="ECO:0007669"/>
    <property type="project" value="TreeGrafter"/>
</dbReference>
<dbReference type="PANTHER" id="PTHR10000:SF8">
    <property type="entry name" value="HAD SUPERFAMILY HYDROLASE-LIKE, TYPE 3"/>
    <property type="match status" value="1"/>
</dbReference>
<organism evidence="1 2">
    <name type="scientific">Candidatus Gallimonas gallistercoris</name>
    <dbReference type="NCBI Taxonomy" id="2838602"/>
    <lineage>
        <taxon>Bacteria</taxon>
        <taxon>Bacillati</taxon>
        <taxon>Bacillota</taxon>
        <taxon>Clostridia</taxon>
        <taxon>Candidatus Gallimonas</taxon>
    </lineage>
</organism>
<evidence type="ECO:0000313" key="1">
    <source>
        <dbReference type="EMBL" id="HJA02247.1"/>
    </source>
</evidence>
<comment type="caution">
    <text evidence="1">The sequence shown here is derived from an EMBL/GenBank/DDBJ whole genome shotgun (WGS) entry which is preliminary data.</text>
</comment>
<dbReference type="GO" id="GO:0000287">
    <property type="term" value="F:magnesium ion binding"/>
    <property type="evidence" value="ECO:0007669"/>
    <property type="project" value="TreeGrafter"/>
</dbReference>
<dbReference type="InterPro" id="IPR006379">
    <property type="entry name" value="HAD-SF_hydro_IIB"/>
</dbReference>
<name>A0A9D2H1K2_9FIRM</name>
<proteinExistence type="predicted"/>
<dbReference type="AlphaFoldDB" id="A0A9D2H1K2"/>
<reference evidence="1" key="1">
    <citation type="journal article" date="2021" name="PeerJ">
        <title>Extensive microbial diversity within the chicken gut microbiome revealed by metagenomics and culture.</title>
        <authorList>
            <person name="Gilroy R."/>
            <person name="Ravi A."/>
            <person name="Getino M."/>
            <person name="Pursley I."/>
            <person name="Horton D.L."/>
            <person name="Alikhan N.F."/>
            <person name="Baker D."/>
            <person name="Gharbi K."/>
            <person name="Hall N."/>
            <person name="Watson M."/>
            <person name="Adriaenssens E.M."/>
            <person name="Foster-Nyarko E."/>
            <person name="Jarju S."/>
            <person name="Secka A."/>
            <person name="Antonio M."/>
            <person name="Oren A."/>
            <person name="Chaudhuri R.R."/>
            <person name="La Ragione R."/>
            <person name="Hildebrand F."/>
            <person name="Pallen M.J."/>
        </authorList>
    </citation>
    <scope>NUCLEOTIDE SEQUENCE</scope>
    <source>
        <strain evidence="1">CHK156-179</strain>
    </source>
</reference>
<dbReference type="Gene3D" id="3.40.50.1000">
    <property type="entry name" value="HAD superfamily/HAD-like"/>
    <property type="match status" value="1"/>
</dbReference>
<reference evidence="1" key="2">
    <citation type="submission" date="2021-04" db="EMBL/GenBank/DDBJ databases">
        <authorList>
            <person name="Gilroy R."/>
        </authorList>
    </citation>
    <scope>NUCLEOTIDE SEQUENCE</scope>
    <source>
        <strain evidence="1">CHK156-179</strain>
    </source>
</reference>
<dbReference type="Gene3D" id="3.30.1240.10">
    <property type="match status" value="1"/>
</dbReference>
<dbReference type="PANTHER" id="PTHR10000">
    <property type="entry name" value="PHOSPHOSERINE PHOSPHATASE"/>
    <property type="match status" value="1"/>
</dbReference>
<dbReference type="Proteomes" id="UP000824221">
    <property type="component" value="Unassembled WGS sequence"/>
</dbReference>
<sequence length="275" mass="31655">MKTLYVTDLDGTFLTKEERISSYSLEKVNALVDRGMLFTYATARSEWSAEKATQGLKLNIPAVLYNGALIYDRKTDTPLYASYFDDEGARYVLHVLRSFGICPFIYGATQEREHIRWIPERASEGMKRYLSRRVGDSRLVPVHNDDDLLSGYVFYFKCIGPGEQIGEAWNALKYDPRFVCIYHQEMYQNDFWMEISTRGANKAKGVLFLKDYLNCDKVVCFGDTSNDSDMFDVCDEKYAVMNADEWLKEKATGVVGYCEEDGVAKWLETNFKPEN</sequence>
<dbReference type="InterPro" id="IPR023214">
    <property type="entry name" value="HAD_sf"/>
</dbReference>
<keyword evidence="1" id="KW-0378">Hydrolase</keyword>
<gene>
    <name evidence="1" type="ORF">H9797_02565</name>
</gene>
<evidence type="ECO:0000313" key="2">
    <source>
        <dbReference type="Proteomes" id="UP000824221"/>
    </source>
</evidence>
<dbReference type="InterPro" id="IPR036412">
    <property type="entry name" value="HAD-like_sf"/>
</dbReference>
<dbReference type="EMBL" id="DXAJ01000038">
    <property type="protein sequence ID" value="HJA02247.1"/>
    <property type="molecule type" value="Genomic_DNA"/>
</dbReference>